<comment type="caution">
    <text evidence="1">The sequence shown here is derived from an EMBL/GenBank/DDBJ whole genome shotgun (WGS) entry which is preliminary data.</text>
</comment>
<sequence>MFEECVLGWGRLVGWPVHTDFLTGTVEDERELKVIKFLNTVIAATPAPQGHQDKARADPSKPHKGVAFDASITKFGEAERTNLKPPKDNTPIYQTPAELPKELTPSVIEQLILCSCANHKHCLTCQFSRSEWSTFIKNLTMPNQNPNDKPTRWIAPLYSLDRALKIWLGEQVNSLGGWGVSLKGTHANSAIQDHLHLSQAISEMVDDSSRRLLSSLSKAQKALNDTRDYAEKISHLESLANSDEKKVGLETNKRRYTRAKNNACERMIKMVYILEGREKKLYKQLKDGSDFRDIKHIRECISRDADAEKAWPAGSRRKLKLIHAVLILILKDVTSFYGKIKELAEPWNINKTELKERERNGMTEQLDATAVKDHLEGLIRPTMREIETWYGPALKGHREVGGSRQLAPSVEVGVIEDPAVSMISE</sequence>
<protein>
    <submittedName>
        <fullName evidence="1">Uncharacterized protein</fullName>
    </submittedName>
</protein>
<accession>A0AAN6XTG1</accession>
<name>A0AAN6XTG1_9PEZI</name>
<reference evidence="1" key="2">
    <citation type="submission" date="2023-05" db="EMBL/GenBank/DDBJ databases">
        <authorList>
            <consortium name="Lawrence Berkeley National Laboratory"/>
            <person name="Steindorff A."/>
            <person name="Hensen N."/>
            <person name="Bonometti L."/>
            <person name="Westerberg I."/>
            <person name="Brannstrom I.O."/>
            <person name="Guillou S."/>
            <person name="Cros-Aarteil S."/>
            <person name="Calhoun S."/>
            <person name="Haridas S."/>
            <person name="Kuo A."/>
            <person name="Mondo S."/>
            <person name="Pangilinan J."/>
            <person name="Riley R."/>
            <person name="Labutti K."/>
            <person name="Andreopoulos B."/>
            <person name="Lipzen A."/>
            <person name="Chen C."/>
            <person name="Yanf M."/>
            <person name="Daum C."/>
            <person name="Ng V."/>
            <person name="Clum A."/>
            <person name="Ohm R."/>
            <person name="Martin F."/>
            <person name="Silar P."/>
            <person name="Natvig D."/>
            <person name="Lalanne C."/>
            <person name="Gautier V."/>
            <person name="Ament-Velasquez S.L."/>
            <person name="Kruys A."/>
            <person name="Hutchinson M.I."/>
            <person name="Powell A.J."/>
            <person name="Barry K."/>
            <person name="Miller A.N."/>
            <person name="Grigoriev I.V."/>
            <person name="Debuchy R."/>
            <person name="Gladieux P."/>
            <person name="Thoren M.H."/>
            <person name="Johannesson H."/>
        </authorList>
    </citation>
    <scope>NUCLEOTIDE SEQUENCE</scope>
    <source>
        <strain evidence="1">PSN293</strain>
    </source>
</reference>
<proteinExistence type="predicted"/>
<organism evidence="1 2">
    <name type="scientific">Rhypophila decipiens</name>
    <dbReference type="NCBI Taxonomy" id="261697"/>
    <lineage>
        <taxon>Eukaryota</taxon>
        <taxon>Fungi</taxon>
        <taxon>Dikarya</taxon>
        <taxon>Ascomycota</taxon>
        <taxon>Pezizomycotina</taxon>
        <taxon>Sordariomycetes</taxon>
        <taxon>Sordariomycetidae</taxon>
        <taxon>Sordariales</taxon>
        <taxon>Naviculisporaceae</taxon>
        <taxon>Rhypophila</taxon>
    </lineage>
</organism>
<reference evidence="1" key="1">
    <citation type="journal article" date="2023" name="Mol. Phylogenet. Evol.">
        <title>Genome-scale phylogeny and comparative genomics of the fungal order Sordariales.</title>
        <authorList>
            <person name="Hensen N."/>
            <person name="Bonometti L."/>
            <person name="Westerberg I."/>
            <person name="Brannstrom I.O."/>
            <person name="Guillou S."/>
            <person name="Cros-Aarteil S."/>
            <person name="Calhoun S."/>
            <person name="Haridas S."/>
            <person name="Kuo A."/>
            <person name="Mondo S."/>
            <person name="Pangilinan J."/>
            <person name="Riley R."/>
            <person name="LaButti K."/>
            <person name="Andreopoulos B."/>
            <person name="Lipzen A."/>
            <person name="Chen C."/>
            <person name="Yan M."/>
            <person name="Daum C."/>
            <person name="Ng V."/>
            <person name="Clum A."/>
            <person name="Steindorff A."/>
            <person name="Ohm R.A."/>
            <person name="Martin F."/>
            <person name="Silar P."/>
            <person name="Natvig D.O."/>
            <person name="Lalanne C."/>
            <person name="Gautier V."/>
            <person name="Ament-Velasquez S.L."/>
            <person name="Kruys A."/>
            <person name="Hutchinson M.I."/>
            <person name="Powell A.J."/>
            <person name="Barry K."/>
            <person name="Miller A.N."/>
            <person name="Grigoriev I.V."/>
            <person name="Debuchy R."/>
            <person name="Gladieux P."/>
            <person name="Hiltunen Thoren M."/>
            <person name="Johannesson H."/>
        </authorList>
    </citation>
    <scope>NUCLEOTIDE SEQUENCE</scope>
    <source>
        <strain evidence="1">PSN293</strain>
    </source>
</reference>
<evidence type="ECO:0000313" key="1">
    <source>
        <dbReference type="EMBL" id="KAK4206598.1"/>
    </source>
</evidence>
<gene>
    <name evidence="1" type="ORF">QBC37DRAFT_458338</name>
</gene>
<dbReference type="AlphaFoldDB" id="A0AAN6XTG1"/>
<dbReference type="Proteomes" id="UP001301769">
    <property type="component" value="Unassembled WGS sequence"/>
</dbReference>
<dbReference type="EMBL" id="MU858379">
    <property type="protein sequence ID" value="KAK4206598.1"/>
    <property type="molecule type" value="Genomic_DNA"/>
</dbReference>
<evidence type="ECO:0000313" key="2">
    <source>
        <dbReference type="Proteomes" id="UP001301769"/>
    </source>
</evidence>
<keyword evidence="2" id="KW-1185">Reference proteome</keyword>